<dbReference type="GO" id="GO:0005829">
    <property type="term" value="C:cytosol"/>
    <property type="evidence" value="ECO:0007669"/>
    <property type="project" value="TreeGrafter"/>
</dbReference>
<keyword evidence="2 5" id="KW-0689">Ribosomal protein</keyword>
<sequence length="80" mass="9295">MTSIYGIGRSRSKKILDKLGIPFMKKVKDISEEEQKKISDELQNYVLESDLKREIASAIKRLKEIKCYRGMRHSIGLPVR</sequence>
<keyword evidence="3 5" id="KW-0687">Ribonucleoprotein</keyword>
<name>A0A1V5ZLU9_9BACT</name>
<reference evidence="6" key="1">
    <citation type="submission" date="2017-02" db="EMBL/GenBank/DDBJ databases">
        <title>Delving into the versatile metabolic prowess of the omnipresent phylum Bacteroidetes.</title>
        <authorList>
            <person name="Nobu M.K."/>
            <person name="Mei R."/>
            <person name="Narihiro T."/>
            <person name="Kuroda K."/>
            <person name="Liu W.-T."/>
        </authorList>
    </citation>
    <scope>NUCLEOTIDE SEQUENCE</scope>
    <source>
        <strain evidence="6">ADurb.Bin160</strain>
    </source>
</reference>
<evidence type="ECO:0000256" key="2">
    <source>
        <dbReference type="ARBA" id="ARBA00022980"/>
    </source>
</evidence>
<dbReference type="PANTHER" id="PTHR10871">
    <property type="entry name" value="30S RIBOSOMAL PROTEIN S13/40S RIBOSOMAL PROTEIN S18"/>
    <property type="match status" value="1"/>
</dbReference>
<gene>
    <name evidence="6" type="primary">rpsM</name>
    <name evidence="6" type="ORF">BWY04_01133</name>
</gene>
<organism evidence="6">
    <name type="scientific">candidate division CPR1 bacterium ADurb.Bin160</name>
    <dbReference type="NCBI Taxonomy" id="1852826"/>
    <lineage>
        <taxon>Bacteria</taxon>
        <taxon>candidate division CPR1</taxon>
    </lineage>
</organism>
<comment type="similarity">
    <text evidence="1 5">Belongs to the universal ribosomal protein uS13 family.</text>
</comment>
<dbReference type="GO" id="GO:0003735">
    <property type="term" value="F:structural constituent of ribosome"/>
    <property type="evidence" value="ECO:0007669"/>
    <property type="project" value="InterPro"/>
</dbReference>
<comment type="caution">
    <text evidence="6">The sequence shown here is derived from an EMBL/GenBank/DDBJ whole genome shotgun (WGS) entry which is preliminary data.</text>
</comment>
<dbReference type="PIRSF" id="PIRSF002134">
    <property type="entry name" value="Ribosomal_S13"/>
    <property type="match status" value="1"/>
</dbReference>
<dbReference type="InterPro" id="IPR010979">
    <property type="entry name" value="Ribosomal_uS13-like_H2TH"/>
</dbReference>
<dbReference type="Pfam" id="PF00416">
    <property type="entry name" value="Ribosomal_S13"/>
    <property type="match status" value="1"/>
</dbReference>
<dbReference type="Gene3D" id="4.10.910.10">
    <property type="entry name" value="30s ribosomal protein s13, domain 2"/>
    <property type="match status" value="1"/>
</dbReference>
<evidence type="ECO:0000256" key="1">
    <source>
        <dbReference type="ARBA" id="ARBA00008080"/>
    </source>
</evidence>
<dbReference type="SUPFAM" id="SSF46946">
    <property type="entry name" value="S13-like H2TH domain"/>
    <property type="match status" value="1"/>
</dbReference>
<protein>
    <recommendedName>
        <fullName evidence="4">30S ribosomal protein S13</fullName>
    </recommendedName>
</protein>
<evidence type="ECO:0000256" key="4">
    <source>
        <dbReference type="ARBA" id="ARBA00035315"/>
    </source>
</evidence>
<evidence type="ECO:0000256" key="5">
    <source>
        <dbReference type="RuleBase" id="RU003830"/>
    </source>
</evidence>
<accession>A0A1V5ZLU9</accession>
<dbReference type="GO" id="GO:0006412">
    <property type="term" value="P:translation"/>
    <property type="evidence" value="ECO:0007669"/>
    <property type="project" value="InterPro"/>
</dbReference>
<evidence type="ECO:0000313" key="6">
    <source>
        <dbReference type="EMBL" id="OQB40924.1"/>
    </source>
</evidence>
<dbReference type="GO" id="GO:0003723">
    <property type="term" value="F:RNA binding"/>
    <property type="evidence" value="ECO:0007669"/>
    <property type="project" value="InterPro"/>
</dbReference>
<dbReference type="GO" id="GO:0015935">
    <property type="term" value="C:small ribosomal subunit"/>
    <property type="evidence" value="ECO:0007669"/>
    <property type="project" value="TreeGrafter"/>
</dbReference>
<dbReference type="Proteomes" id="UP000485621">
    <property type="component" value="Unassembled WGS sequence"/>
</dbReference>
<dbReference type="PROSITE" id="PS50159">
    <property type="entry name" value="RIBOSOMAL_S13_2"/>
    <property type="match status" value="1"/>
</dbReference>
<dbReference type="InterPro" id="IPR001892">
    <property type="entry name" value="Ribosomal_uS13"/>
</dbReference>
<proteinExistence type="inferred from homology"/>
<dbReference type="PANTHER" id="PTHR10871:SF1">
    <property type="entry name" value="SMALL RIBOSOMAL SUBUNIT PROTEIN US13M"/>
    <property type="match status" value="1"/>
</dbReference>
<dbReference type="AlphaFoldDB" id="A0A1V5ZLU9"/>
<evidence type="ECO:0000256" key="3">
    <source>
        <dbReference type="ARBA" id="ARBA00023274"/>
    </source>
</evidence>
<dbReference type="EMBL" id="MWDB01000028">
    <property type="protein sequence ID" value="OQB40924.1"/>
    <property type="molecule type" value="Genomic_DNA"/>
</dbReference>
<dbReference type="InterPro" id="IPR027437">
    <property type="entry name" value="Rbsml_uS13_C"/>
</dbReference>
<dbReference type="Gene3D" id="1.10.8.50">
    <property type="match status" value="1"/>
</dbReference>